<feature type="transmembrane region" description="Helical" evidence="7">
    <location>
        <begin position="287"/>
        <end position="304"/>
    </location>
</feature>
<dbReference type="GO" id="GO:0055085">
    <property type="term" value="P:transmembrane transport"/>
    <property type="evidence" value="ECO:0007669"/>
    <property type="project" value="TreeGrafter"/>
</dbReference>
<dbReference type="Proteomes" id="UP000219050">
    <property type="component" value="Chromosome"/>
</dbReference>
<evidence type="ECO:0000256" key="6">
    <source>
        <dbReference type="SAM" id="MobiDB-lite"/>
    </source>
</evidence>
<comment type="subcellular location">
    <subcellularLocation>
        <location evidence="1">Membrane</location>
        <topology evidence="1">Multi-pass membrane protein</topology>
    </subcellularLocation>
</comment>
<dbReference type="GO" id="GO:0016020">
    <property type="term" value="C:membrane"/>
    <property type="evidence" value="ECO:0007669"/>
    <property type="project" value="UniProtKB-SubCell"/>
</dbReference>
<comment type="similarity">
    <text evidence="2">Belongs to the autoinducer-2 exporter (AI-2E) (TC 2.A.86) family.</text>
</comment>
<keyword evidence="9" id="KW-1185">Reference proteome</keyword>
<feature type="region of interest" description="Disordered" evidence="6">
    <location>
        <begin position="109"/>
        <end position="154"/>
    </location>
</feature>
<dbReference type="EMBL" id="CP021404">
    <property type="protein sequence ID" value="ATI43424.1"/>
    <property type="molecule type" value="Genomic_DNA"/>
</dbReference>
<evidence type="ECO:0000256" key="2">
    <source>
        <dbReference type="ARBA" id="ARBA00009773"/>
    </source>
</evidence>
<feature type="transmembrane region" description="Helical" evidence="7">
    <location>
        <begin position="225"/>
        <end position="247"/>
    </location>
</feature>
<name>A0A291M3D9_9RHOB</name>
<feature type="transmembrane region" description="Helical" evidence="7">
    <location>
        <begin position="166"/>
        <end position="187"/>
    </location>
</feature>
<protein>
    <submittedName>
        <fullName evidence="8">AI-2E family transporter</fullName>
    </submittedName>
</protein>
<evidence type="ECO:0000256" key="1">
    <source>
        <dbReference type="ARBA" id="ARBA00004141"/>
    </source>
</evidence>
<dbReference type="OrthoDB" id="9799225at2"/>
<keyword evidence="5 7" id="KW-0472">Membrane</keyword>
<dbReference type="AlphaFoldDB" id="A0A291M3D9"/>
<dbReference type="KEGG" id="cmag:CBW24_11115"/>
<organism evidence="8 9">
    <name type="scientific">Pacificitalea manganoxidans</name>
    <dbReference type="NCBI Taxonomy" id="1411902"/>
    <lineage>
        <taxon>Bacteria</taxon>
        <taxon>Pseudomonadati</taxon>
        <taxon>Pseudomonadota</taxon>
        <taxon>Alphaproteobacteria</taxon>
        <taxon>Rhodobacterales</taxon>
        <taxon>Paracoccaceae</taxon>
        <taxon>Pacificitalea</taxon>
    </lineage>
</organism>
<dbReference type="InterPro" id="IPR002549">
    <property type="entry name" value="AI-2E-like"/>
</dbReference>
<keyword evidence="3 7" id="KW-0812">Transmembrane</keyword>
<evidence type="ECO:0000256" key="5">
    <source>
        <dbReference type="ARBA" id="ARBA00023136"/>
    </source>
</evidence>
<feature type="transmembrane region" description="Helical" evidence="7">
    <location>
        <begin position="324"/>
        <end position="349"/>
    </location>
</feature>
<accession>A0A291M3D9</accession>
<evidence type="ECO:0000313" key="9">
    <source>
        <dbReference type="Proteomes" id="UP000219050"/>
    </source>
</evidence>
<dbReference type="PANTHER" id="PTHR21716:SF16">
    <property type="entry name" value="BLL1467 PROTEIN"/>
    <property type="match status" value="1"/>
</dbReference>
<evidence type="ECO:0000256" key="4">
    <source>
        <dbReference type="ARBA" id="ARBA00022989"/>
    </source>
</evidence>
<dbReference type="PANTHER" id="PTHR21716">
    <property type="entry name" value="TRANSMEMBRANE PROTEIN"/>
    <property type="match status" value="1"/>
</dbReference>
<evidence type="ECO:0000256" key="7">
    <source>
        <dbReference type="SAM" id="Phobius"/>
    </source>
</evidence>
<dbReference type="Pfam" id="PF01594">
    <property type="entry name" value="AI-2E_transport"/>
    <property type="match status" value="1"/>
</dbReference>
<sequence>MLILSLLAVGSAIVFARAFLMPVLLAFLLSLTFSPVRRWAQRRGVPPVLTAAAVVTMLIVIWAGMIYALSGPVQSYAQNGQAIITDVERKLRGISNALEKVAEASEEVEKMASGGGDTAPTAPDGTAAGGGEAVDSDGDGSIDPGQAEAEPSERVVVDQPNMLTRIVMMAPAIAAQAMFTLVLLFFLTASGDMFYEKIVQASPTFRDKRRAIKIAFDIERKLSRYFLTISIINAGLGVAVGLSLWWLGMPNPLLFGVMAYVLNYIPFLGAIMGVIVCAAIGIVSFDYVGQALFAAGVYLSLTTIEGQFVTPFAVGRSLKLNTVLVFLAVAFWGWAWSVIGMFIAVPVLITVRVFADHIPTLENLAIFLSGHEIPTEEEAPAKITEPLET</sequence>
<feature type="transmembrane region" description="Helical" evidence="7">
    <location>
        <begin position="6"/>
        <end position="33"/>
    </location>
</feature>
<evidence type="ECO:0000313" key="8">
    <source>
        <dbReference type="EMBL" id="ATI43424.1"/>
    </source>
</evidence>
<feature type="transmembrane region" description="Helical" evidence="7">
    <location>
        <begin position="45"/>
        <end position="69"/>
    </location>
</feature>
<feature type="transmembrane region" description="Helical" evidence="7">
    <location>
        <begin position="253"/>
        <end position="280"/>
    </location>
</feature>
<reference evidence="8 9" key="1">
    <citation type="submission" date="2017-05" db="EMBL/GenBank/DDBJ databases">
        <title>Comparative genomic and metabolic analysis of manganese-oxidizing mechanisms in Celeribater manganoxidans DY25T: its adaption to the environment of polymetallic nodule.</title>
        <authorList>
            <person name="Wang X."/>
        </authorList>
    </citation>
    <scope>NUCLEOTIDE SEQUENCE [LARGE SCALE GENOMIC DNA]</scope>
    <source>
        <strain evidence="8 9">DY25</strain>
    </source>
</reference>
<keyword evidence="4 7" id="KW-1133">Transmembrane helix</keyword>
<gene>
    <name evidence="8" type="ORF">CBW24_11115</name>
</gene>
<evidence type="ECO:0000256" key="3">
    <source>
        <dbReference type="ARBA" id="ARBA00022692"/>
    </source>
</evidence>
<proteinExistence type="inferred from homology"/>